<evidence type="ECO:0000313" key="2">
    <source>
        <dbReference type="EMBL" id="KKN81304.1"/>
    </source>
</evidence>
<dbReference type="AlphaFoldDB" id="A0A0F9TPS8"/>
<sequence length="290" mass="31198">MSRTLEIVGFLCRWCLLAVAGITVVAVAWFSVMAATEAPRRWDGEMVFGDVLWMHDPPVNMMSLGYALPPLRNDNEPVLLCQGPDGQVSLVWMRALAGRATPLEAGGAQVHLDRPAMGVNVVRLVGVPYGHRAFQSVRLNVLVLPSDRPVLLLDAKTLLPLAQNSPEGARGLIDALAGGGEMVWIASGPQGEFVRLRRELRRVAPEAPLVLVDTASQIGRGRLRVFLRQSNALSAPVALVTADELLAANGAALRLTTHLIAPAQAAAPSITRHSSLAKFKDYVHTRPIGQ</sequence>
<keyword evidence="1" id="KW-0812">Transmembrane</keyword>
<evidence type="ECO:0000256" key="1">
    <source>
        <dbReference type="SAM" id="Phobius"/>
    </source>
</evidence>
<organism evidence="2">
    <name type="scientific">marine sediment metagenome</name>
    <dbReference type="NCBI Taxonomy" id="412755"/>
    <lineage>
        <taxon>unclassified sequences</taxon>
        <taxon>metagenomes</taxon>
        <taxon>ecological metagenomes</taxon>
    </lineage>
</organism>
<keyword evidence="1" id="KW-0472">Membrane</keyword>
<proteinExistence type="predicted"/>
<protein>
    <submittedName>
        <fullName evidence="2">Uncharacterized protein</fullName>
    </submittedName>
</protein>
<gene>
    <name evidence="2" type="ORF">LCGC14_0321410</name>
</gene>
<reference evidence="2" key="1">
    <citation type="journal article" date="2015" name="Nature">
        <title>Complex archaea that bridge the gap between prokaryotes and eukaryotes.</title>
        <authorList>
            <person name="Spang A."/>
            <person name="Saw J.H."/>
            <person name="Jorgensen S.L."/>
            <person name="Zaremba-Niedzwiedzka K."/>
            <person name="Martijn J."/>
            <person name="Lind A.E."/>
            <person name="van Eijk R."/>
            <person name="Schleper C."/>
            <person name="Guy L."/>
            <person name="Ettema T.J."/>
        </authorList>
    </citation>
    <scope>NUCLEOTIDE SEQUENCE</scope>
</reference>
<dbReference type="EMBL" id="LAZR01000217">
    <property type="protein sequence ID" value="KKN81304.1"/>
    <property type="molecule type" value="Genomic_DNA"/>
</dbReference>
<name>A0A0F9TPS8_9ZZZZ</name>
<comment type="caution">
    <text evidence="2">The sequence shown here is derived from an EMBL/GenBank/DDBJ whole genome shotgun (WGS) entry which is preliminary data.</text>
</comment>
<accession>A0A0F9TPS8</accession>
<keyword evidence="1" id="KW-1133">Transmembrane helix</keyword>
<feature type="transmembrane region" description="Helical" evidence="1">
    <location>
        <begin position="7"/>
        <end position="30"/>
    </location>
</feature>